<dbReference type="Gene3D" id="3.40.50.12230">
    <property type="match status" value="1"/>
</dbReference>
<feature type="domain" description="Formyl transferase N-terminal" evidence="4">
    <location>
        <begin position="61"/>
        <end position="169"/>
    </location>
</feature>
<dbReference type="Proteomes" id="UP000067626">
    <property type="component" value="Chromosome"/>
</dbReference>
<evidence type="ECO:0000256" key="3">
    <source>
        <dbReference type="ARBA" id="ARBA00022917"/>
    </source>
</evidence>
<sequence length="311" mass="34398">MPPSTTPDRLRLAFFGLPLAALLLERDGHDVVLCSVSRTDAPGLRRARRLFEDRVLVRPDVQASTFRERLEALEPDLVVSWFWTTRLPMKLVEIARLGGINVHPSLLPRHRGPDPTTWAILLGDEESGVTVHRLAEEYDSGNIIEREKISIEPTWNAWQLARALDRPSLRVLRRTVQNLTTNGRLPEIPQDPALATDAPFLDDEASAICWSWPTQHVLRHVRALAPAPGAWTEMNGSVVTVLRAAVAPVVPKVLRPGEATVMDDQALVRTADGAIVLLQAEIDGEPAAAPRLAELVRSHAQSAFDVQISQE</sequence>
<dbReference type="Pfam" id="PF02911">
    <property type="entry name" value="Formyl_trans_C"/>
    <property type="match status" value="1"/>
</dbReference>
<protein>
    <submittedName>
        <fullName evidence="6">Uncharacterized protein</fullName>
    </submittedName>
</protein>
<gene>
    <name evidence="6" type="ORF">CMC5_007320</name>
</gene>
<evidence type="ECO:0000259" key="5">
    <source>
        <dbReference type="Pfam" id="PF02911"/>
    </source>
</evidence>
<dbReference type="KEGG" id="ccro:CMC5_007320"/>
<dbReference type="InterPro" id="IPR002376">
    <property type="entry name" value="Formyl_transf_N"/>
</dbReference>
<keyword evidence="2" id="KW-0808">Transferase</keyword>
<keyword evidence="7" id="KW-1185">Reference proteome</keyword>
<dbReference type="InterPro" id="IPR036477">
    <property type="entry name" value="Formyl_transf_N_sf"/>
</dbReference>
<dbReference type="AlphaFoldDB" id="A0A0K1E7G4"/>
<organism evidence="6 7">
    <name type="scientific">Chondromyces crocatus</name>
    <dbReference type="NCBI Taxonomy" id="52"/>
    <lineage>
        <taxon>Bacteria</taxon>
        <taxon>Pseudomonadati</taxon>
        <taxon>Myxococcota</taxon>
        <taxon>Polyangia</taxon>
        <taxon>Polyangiales</taxon>
        <taxon>Polyangiaceae</taxon>
        <taxon>Chondromyces</taxon>
    </lineage>
</organism>
<dbReference type="EMBL" id="CP012159">
    <property type="protein sequence ID" value="AKT36612.1"/>
    <property type="molecule type" value="Genomic_DNA"/>
</dbReference>
<dbReference type="SUPFAM" id="SSF50486">
    <property type="entry name" value="FMT C-terminal domain-like"/>
    <property type="match status" value="1"/>
</dbReference>
<name>A0A0K1E7G4_CHOCO</name>
<dbReference type="SUPFAM" id="SSF53328">
    <property type="entry name" value="Formyltransferase"/>
    <property type="match status" value="1"/>
</dbReference>
<dbReference type="CDD" id="cd08704">
    <property type="entry name" value="Met_tRNA_FMT_C"/>
    <property type="match status" value="1"/>
</dbReference>
<dbReference type="GO" id="GO:0004479">
    <property type="term" value="F:methionyl-tRNA formyltransferase activity"/>
    <property type="evidence" value="ECO:0007669"/>
    <property type="project" value="TreeGrafter"/>
</dbReference>
<dbReference type="PANTHER" id="PTHR11138">
    <property type="entry name" value="METHIONYL-TRNA FORMYLTRANSFERASE"/>
    <property type="match status" value="1"/>
</dbReference>
<evidence type="ECO:0000256" key="1">
    <source>
        <dbReference type="ARBA" id="ARBA00010699"/>
    </source>
</evidence>
<dbReference type="STRING" id="52.CMC5_007320"/>
<dbReference type="PANTHER" id="PTHR11138:SF5">
    <property type="entry name" value="METHIONYL-TRNA FORMYLTRANSFERASE, MITOCHONDRIAL"/>
    <property type="match status" value="1"/>
</dbReference>
<dbReference type="Pfam" id="PF00551">
    <property type="entry name" value="Formyl_trans_N"/>
    <property type="match status" value="1"/>
</dbReference>
<comment type="similarity">
    <text evidence="1">Belongs to the Fmt family.</text>
</comment>
<reference evidence="6 7" key="1">
    <citation type="submission" date="2015-07" db="EMBL/GenBank/DDBJ databases">
        <title>Genome analysis of myxobacterium Chondromyces crocatus Cm c5 reveals a high potential for natural compound synthesis and the genetic basis for the loss of fruiting body formation.</title>
        <authorList>
            <person name="Zaburannyi N."/>
            <person name="Bunk B."/>
            <person name="Maier J."/>
            <person name="Overmann J."/>
            <person name="Mueller R."/>
        </authorList>
    </citation>
    <scope>NUCLEOTIDE SEQUENCE [LARGE SCALE GENOMIC DNA]</scope>
    <source>
        <strain evidence="6 7">Cm c5</strain>
    </source>
</reference>
<dbReference type="GO" id="GO:0005829">
    <property type="term" value="C:cytosol"/>
    <property type="evidence" value="ECO:0007669"/>
    <property type="project" value="TreeGrafter"/>
</dbReference>
<dbReference type="InterPro" id="IPR005793">
    <property type="entry name" value="Formyl_trans_C"/>
</dbReference>
<accession>A0A0K1E7G4</accession>
<evidence type="ECO:0000256" key="2">
    <source>
        <dbReference type="ARBA" id="ARBA00022679"/>
    </source>
</evidence>
<dbReference type="InterPro" id="IPR011034">
    <property type="entry name" value="Formyl_transferase-like_C_sf"/>
</dbReference>
<evidence type="ECO:0000313" key="6">
    <source>
        <dbReference type="EMBL" id="AKT36612.1"/>
    </source>
</evidence>
<evidence type="ECO:0000313" key="7">
    <source>
        <dbReference type="Proteomes" id="UP000067626"/>
    </source>
</evidence>
<evidence type="ECO:0000259" key="4">
    <source>
        <dbReference type="Pfam" id="PF00551"/>
    </source>
</evidence>
<proteinExistence type="inferred from homology"/>
<feature type="domain" description="Formyl transferase C-terminal" evidence="5">
    <location>
        <begin position="203"/>
        <end position="286"/>
    </location>
</feature>
<dbReference type="InterPro" id="IPR044135">
    <property type="entry name" value="Met-tRNA-FMT_C"/>
</dbReference>
<keyword evidence="3" id="KW-0648">Protein biosynthesis</keyword>